<keyword evidence="3" id="KW-1185">Reference proteome</keyword>
<accession>A0A8T0CEJ6</accession>
<sequence>MSAVIRMLCSCLSGSSSISTPKRVSSGSPWSKSATHSRQRTSRRKALYCQRSLEQFLTIRSWSWRRPSSTTFKS</sequence>
<dbReference type="EMBL" id="MU100036">
    <property type="protein sequence ID" value="KAF7845808.1"/>
    <property type="molecule type" value="Genomic_DNA"/>
</dbReference>
<organism evidence="2 3">
    <name type="scientific">Corymbia citriodora subsp. variegata</name>
    <dbReference type="NCBI Taxonomy" id="360336"/>
    <lineage>
        <taxon>Eukaryota</taxon>
        <taxon>Viridiplantae</taxon>
        <taxon>Streptophyta</taxon>
        <taxon>Embryophyta</taxon>
        <taxon>Tracheophyta</taxon>
        <taxon>Spermatophyta</taxon>
        <taxon>Magnoliopsida</taxon>
        <taxon>eudicotyledons</taxon>
        <taxon>Gunneridae</taxon>
        <taxon>Pentapetalae</taxon>
        <taxon>rosids</taxon>
        <taxon>malvids</taxon>
        <taxon>Myrtales</taxon>
        <taxon>Myrtaceae</taxon>
        <taxon>Myrtoideae</taxon>
        <taxon>Eucalypteae</taxon>
        <taxon>Corymbia</taxon>
    </lineage>
</organism>
<gene>
    <name evidence="2" type="ORF">BT93_L0564</name>
</gene>
<evidence type="ECO:0000313" key="3">
    <source>
        <dbReference type="Proteomes" id="UP000806378"/>
    </source>
</evidence>
<feature type="compositionally biased region" description="Polar residues" evidence="1">
    <location>
        <begin position="20"/>
        <end position="34"/>
    </location>
</feature>
<feature type="region of interest" description="Disordered" evidence="1">
    <location>
        <begin position="14"/>
        <end position="43"/>
    </location>
</feature>
<dbReference type="AlphaFoldDB" id="A0A8T0CEJ6"/>
<dbReference type="Gramene" id="rna-gnl|WGS:JABURB|Cocit.L0564.1">
    <property type="protein sequence ID" value="cds-KAF7845808.1"/>
    <property type="gene ID" value="gene-BT93_L0564"/>
</dbReference>
<dbReference type="Proteomes" id="UP000806378">
    <property type="component" value="Unassembled WGS sequence"/>
</dbReference>
<protein>
    <submittedName>
        <fullName evidence="2">Uncharacterized protein</fullName>
    </submittedName>
</protein>
<proteinExistence type="predicted"/>
<comment type="caution">
    <text evidence="2">The sequence shown here is derived from an EMBL/GenBank/DDBJ whole genome shotgun (WGS) entry which is preliminary data.</text>
</comment>
<evidence type="ECO:0000313" key="2">
    <source>
        <dbReference type="EMBL" id="KAF7845808.1"/>
    </source>
</evidence>
<evidence type="ECO:0000256" key="1">
    <source>
        <dbReference type="SAM" id="MobiDB-lite"/>
    </source>
</evidence>
<reference evidence="2" key="1">
    <citation type="submission" date="2020-05" db="EMBL/GenBank/DDBJ databases">
        <title>WGS assembly of Corymbia citriodora subspecies variegata.</title>
        <authorList>
            <person name="Barry K."/>
            <person name="Hundley H."/>
            <person name="Shu S."/>
            <person name="Jenkins J."/>
            <person name="Grimwood J."/>
            <person name="Baten A."/>
        </authorList>
    </citation>
    <scope>NUCLEOTIDE SEQUENCE</scope>
    <source>
        <strain evidence="2">CV2-018</strain>
    </source>
</reference>
<name>A0A8T0CEJ6_CORYI</name>